<reference evidence="8" key="1">
    <citation type="submission" date="2019-11" db="EMBL/GenBank/DDBJ databases">
        <authorList>
            <person name="Feng L."/>
        </authorList>
    </citation>
    <scope>NUCLEOTIDE SEQUENCE</scope>
    <source>
        <strain evidence="8">CTertiumLFYP3</strain>
    </source>
</reference>
<dbReference type="InterPro" id="IPR002912">
    <property type="entry name" value="ACT_dom"/>
</dbReference>
<dbReference type="SMART" id="SM00954">
    <property type="entry name" value="RelA_SpoT"/>
    <property type="match status" value="1"/>
</dbReference>
<evidence type="ECO:0000259" key="7">
    <source>
        <dbReference type="PROSITE" id="PS51880"/>
    </source>
</evidence>
<dbReference type="NCBIfam" id="TIGR00691">
    <property type="entry name" value="spoT_relA"/>
    <property type="match status" value="1"/>
</dbReference>
<feature type="domain" description="ACT" evidence="5">
    <location>
        <begin position="655"/>
        <end position="729"/>
    </location>
</feature>
<dbReference type="Pfam" id="PF13291">
    <property type="entry name" value="ACT_4"/>
    <property type="match status" value="1"/>
</dbReference>
<dbReference type="Gene3D" id="3.30.70.260">
    <property type="match status" value="1"/>
</dbReference>
<comment type="function">
    <text evidence="4">In eubacteria ppGpp (guanosine 3'-diphosphate 5'-diphosphate) is a mediator of the stringent response that coordinates a variety of cellular activities in response to changes in nutritional abundance.</text>
</comment>
<dbReference type="AlphaFoldDB" id="A0A6N3BSH2"/>
<keyword evidence="8" id="KW-0808">Transferase</keyword>
<dbReference type="InterPro" id="IPR033655">
    <property type="entry name" value="TGS_RelA/SpoT"/>
</dbReference>
<feature type="domain" description="HD" evidence="6">
    <location>
        <begin position="43"/>
        <end position="142"/>
    </location>
</feature>
<dbReference type="CDD" id="cd01668">
    <property type="entry name" value="TGS_RSH"/>
    <property type="match status" value="1"/>
</dbReference>
<dbReference type="PROSITE" id="PS51831">
    <property type="entry name" value="HD"/>
    <property type="match status" value="1"/>
</dbReference>
<dbReference type="EC" id="2.7.6.5" evidence="2"/>
<comment type="similarity">
    <text evidence="4">Belongs to the relA/spoT family.</text>
</comment>
<dbReference type="InterPro" id="IPR045865">
    <property type="entry name" value="ACT-like_dom_sf"/>
</dbReference>
<dbReference type="Pfam" id="PF04607">
    <property type="entry name" value="RelA_SpoT"/>
    <property type="match status" value="1"/>
</dbReference>
<protein>
    <recommendedName>
        <fullName evidence="2">GTP diphosphokinase</fullName>
        <ecNumber evidence="2">2.7.6.5</ecNumber>
    </recommendedName>
</protein>
<dbReference type="PROSITE" id="PS51671">
    <property type="entry name" value="ACT"/>
    <property type="match status" value="1"/>
</dbReference>
<dbReference type="Pfam" id="PF02824">
    <property type="entry name" value="TGS"/>
    <property type="match status" value="1"/>
</dbReference>
<dbReference type="GO" id="GO:0005886">
    <property type="term" value="C:plasma membrane"/>
    <property type="evidence" value="ECO:0007669"/>
    <property type="project" value="TreeGrafter"/>
</dbReference>
<evidence type="ECO:0000256" key="4">
    <source>
        <dbReference type="RuleBase" id="RU003847"/>
    </source>
</evidence>
<name>A0A6N3BSH2_9CLOT</name>
<feature type="domain" description="TGS" evidence="7">
    <location>
        <begin position="386"/>
        <end position="447"/>
    </location>
</feature>
<dbReference type="PANTHER" id="PTHR21262">
    <property type="entry name" value="GUANOSINE-3',5'-BIS DIPHOSPHATE 3'-PYROPHOSPHOHYDROLASE"/>
    <property type="match status" value="1"/>
</dbReference>
<dbReference type="CDD" id="cd04876">
    <property type="entry name" value="ACT_RelA-SpoT"/>
    <property type="match status" value="1"/>
</dbReference>
<keyword evidence="8" id="KW-0418">Kinase</keyword>
<evidence type="ECO:0000259" key="6">
    <source>
        <dbReference type="PROSITE" id="PS51831"/>
    </source>
</evidence>
<dbReference type="InterPro" id="IPR045600">
    <property type="entry name" value="RelA/SpoT_AH_RIS"/>
</dbReference>
<dbReference type="Gene3D" id="1.10.3210.10">
    <property type="entry name" value="Hypothetical protein af1432"/>
    <property type="match status" value="1"/>
</dbReference>
<dbReference type="InterPro" id="IPR012675">
    <property type="entry name" value="Beta-grasp_dom_sf"/>
</dbReference>
<dbReference type="FunFam" id="1.10.3210.10:FF:000001">
    <property type="entry name" value="GTP pyrophosphokinase RelA"/>
    <property type="match status" value="1"/>
</dbReference>
<comment type="pathway">
    <text evidence="1">Purine metabolism; ppGpp biosynthesis; ppGpp from GTP: step 1/2.</text>
</comment>
<gene>
    <name evidence="8" type="primary">relA</name>
    <name evidence="8" type="ORF">CTLFYP3_01363</name>
</gene>
<evidence type="ECO:0000256" key="3">
    <source>
        <dbReference type="ARBA" id="ARBA00048244"/>
    </source>
</evidence>
<dbReference type="Pfam" id="PF19296">
    <property type="entry name" value="RelA_AH_RIS"/>
    <property type="match status" value="1"/>
</dbReference>
<accession>A0A6N3BSH2</accession>
<dbReference type="PROSITE" id="PS51880">
    <property type="entry name" value="TGS"/>
    <property type="match status" value="1"/>
</dbReference>
<dbReference type="GO" id="GO:0008728">
    <property type="term" value="F:GTP diphosphokinase activity"/>
    <property type="evidence" value="ECO:0007669"/>
    <property type="project" value="UniProtKB-EC"/>
</dbReference>
<dbReference type="FunFam" id="3.10.20.30:FF:000002">
    <property type="entry name" value="GTP pyrophosphokinase (RelA/SpoT)"/>
    <property type="match status" value="1"/>
</dbReference>
<dbReference type="UniPathway" id="UPA00908">
    <property type="reaction ID" value="UER00884"/>
</dbReference>
<comment type="catalytic activity">
    <reaction evidence="3">
        <text>GTP + ATP = guanosine 3'-diphosphate 5'-triphosphate + AMP</text>
        <dbReference type="Rhea" id="RHEA:22088"/>
        <dbReference type="ChEBI" id="CHEBI:30616"/>
        <dbReference type="ChEBI" id="CHEBI:37565"/>
        <dbReference type="ChEBI" id="CHEBI:142410"/>
        <dbReference type="ChEBI" id="CHEBI:456215"/>
        <dbReference type="EC" id="2.7.6.5"/>
    </reaction>
</comment>
<dbReference type="SUPFAM" id="SSF55021">
    <property type="entry name" value="ACT-like"/>
    <property type="match status" value="1"/>
</dbReference>
<dbReference type="InterPro" id="IPR004811">
    <property type="entry name" value="RelA/Spo_fam"/>
</dbReference>
<evidence type="ECO:0000259" key="5">
    <source>
        <dbReference type="PROSITE" id="PS51671"/>
    </source>
</evidence>
<dbReference type="InterPro" id="IPR003607">
    <property type="entry name" value="HD/PDEase_dom"/>
</dbReference>
<organism evidence="8">
    <name type="scientific">Clostridium tertium</name>
    <dbReference type="NCBI Taxonomy" id="1559"/>
    <lineage>
        <taxon>Bacteria</taxon>
        <taxon>Bacillati</taxon>
        <taxon>Bacillota</taxon>
        <taxon>Clostridia</taxon>
        <taxon>Eubacteriales</taxon>
        <taxon>Clostridiaceae</taxon>
        <taxon>Clostridium</taxon>
    </lineage>
</organism>
<proteinExistence type="inferred from homology"/>
<dbReference type="PANTHER" id="PTHR21262:SF31">
    <property type="entry name" value="GTP PYROPHOSPHOKINASE"/>
    <property type="match status" value="1"/>
</dbReference>
<dbReference type="InterPro" id="IPR043519">
    <property type="entry name" value="NT_sf"/>
</dbReference>
<dbReference type="Gene3D" id="3.10.20.30">
    <property type="match status" value="1"/>
</dbReference>
<dbReference type="SMART" id="SM00471">
    <property type="entry name" value="HDc"/>
    <property type="match status" value="1"/>
</dbReference>
<dbReference type="InterPro" id="IPR004095">
    <property type="entry name" value="TGS"/>
</dbReference>
<dbReference type="RefSeq" id="WP_156625872.1">
    <property type="nucleotide sequence ID" value="NZ_CACRTO010000013.1"/>
</dbReference>
<dbReference type="EMBL" id="CACRTO010000013">
    <property type="protein sequence ID" value="VYU05598.1"/>
    <property type="molecule type" value="Genomic_DNA"/>
</dbReference>
<dbReference type="SUPFAM" id="SSF81271">
    <property type="entry name" value="TGS-like"/>
    <property type="match status" value="1"/>
</dbReference>
<dbReference type="SUPFAM" id="SSF109604">
    <property type="entry name" value="HD-domain/PDEase-like"/>
    <property type="match status" value="1"/>
</dbReference>
<dbReference type="Pfam" id="PF13328">
    <property type="entry name" value="HD_4"/>
    <property type="match status" value="1"/>
</dbReference>
<evidence type="ECO:0000256" key="1">
    <source>
        <dbReference type="ARBA" id="ARBA00004976"/>
    </source>
</evidence>
<dbReference type="InterPro" id="IPR012676">
    <property type="entry name" value="TGS-like"/>
</dbReference>
<evidence type="ECO:0000256" key="2">
    <source>
        <dbReference type="ARBA" id="ARBA00013251"/>
    </source>
</evidence>
<dbReference type="SUPFAM" id="SSF81301">
    <property type="entry name" value="Nucleotidyltransferase"/>
    <property type="match status" value="1"/>
</dbReference>
<dbReference type="Gene3D" id="3.30.460.10">
    <property type="entry name" value="Beta Polymerase, domain 2"/>
    <property type="match status" value="1"/>
</dbReference>
<dbReference type="InterPro" id="IPR006674">
    <property type="entry name" value="HD_domain"/>
</dbReference>
<dbReference type="FunFam" id="3.30.460.10:FF:000001">
    <property type="entry name" value="GTP pyrophosphokinase RelA"/>
    <property type="match status" value="1"/>
</dbReference>
<dbReference type="GO" id="GO:0016301">
    <property type="term" value="F:kinase activity"/>
    <property type="evidence" value="ECO:0007669"/>
    <property type="project" value="UniProtKB-KW"/>
</dbReference>
<dbReference type="InterPro" id="IPR007685">
    <property type="entry name" value="RelA_SpoT"/>
</dbReference>
<evidence type="ECO:0000313" key="8">
    <source>
        <dbReference type="EMBL" id="VYU05598.1"/>
    </source>
</evidence>
<sequence length="729" mass="83646">MYKDLMQKINENCHNIDKDMVKRAYDLACDAHKEQKRESGEPYVTHPVDVASILAEMGMDTSTIVAGLLHDVIEDTEYTYEDIKNSFNEEIANLVQGVTKLGKIEYKTKEEQQADNVRKMLLAMAKDIRVIIIKLADRLHNLRTLKFMPKAKQKQKAKETLDIYAPLAHRLGISKIKWELEDLAFRYLHEEEYYDLVKEIAEKRVERETYIAEIKEDLSKKLEESEIDSDIDGRPKHFYSIYKKMVNKNKSIEQIFDLTAIRILVNTVKDCYGVLGIVHTIYKPIPGRFKDYIAMPKPNMYQSLHTTVIGPQGKTFEIQIRTFEMHKTAEYGIAAHWKYKEGDTQEEKENSFENKLAWLRDMLEWQKETSDAEEFIEGFKIDLFTDEIFVFTPKGVVINLPSGATPIDFAYRIHTDIGNRCVGAKVNGKIVSLDYKLKTGEIVEVLTAKNAKGPNIDWLNIAKSNQAKSKIRQWFKKIKKEENIDKGKETFEKELKKQGVVFADIAKGEVYERAIKRYNIHNTEDLYAAIGIGQLSASSFISKLKEENVIDKQSQENLNKPIEEQYNKFDKGTENKSNRNSYGVTVKGVNNIMIRFARCCNPVPGDEIQGYITKGRGVSVHRNDCSNLKSLINYDPSKVVDVSWGLSKGAAYVAEIQVRADDRIGILTDIMNIISESKLPLNALNAKSSKGNIAMISIRVKIDSIEQLKELMRKIRRLKGIMDVYRMNN</sequence>
<dbReference type="CDD" id="cd00077">
    <property type="entry name" value="HDc"/>
    <property type="match status" value="1"/>
</dbReference>
<dbReference type="CDD" id="cd05399">
    <property type="entry name" value="NT_Rel-Spo_like"/>
    <property type="match status" value="1"/>
</dbReference>
<dbReference type="GO" id="GO:0015970">
    <property type="term" value="P:guanosine tetraphosphate biosynthetic process"/>
    <property type="evidence" value="ECO:0007669"/>
    <property type="project" value="UniProtKB-UniPathway"/>
</dbReference>